<dbReference type="PANTHER" id="PTHR46239">
    <property type="entry name" value="DNA REPAIR PROTEIN RAD51 HOMOLOG 3 RAD51C"/>
    <property type="match status" value="1"/>
</dbReference>
<dbReference type="Gene3D" id="3.40.50.300">
    <property type="entry name" value="P-loop containing nucleotide triphosphate hydrolases"/>
    <property type="match status" value="1"/>
</dbReference>
<evidence type="ECO:0008006" key="10">
    <source>
        <dbReference type="Google" id="ProtNLM"/>
    </source>
</evidence>
<dbReference type="GO" id="GO:0033065">
    <property type="term" value="C:Rad51C-XRCC3 complex"/>
    <property type="evidence" value="ECO:0007669"/>
    <property type="project" value="TreeGrafter"/>
</dbReference>
<keyword evidence="5" id="KW-0234">DNA repair</keyword>
<organism evidence="8 9">
    <name type="scientific">Pisolithus microcarpus 441</name>
    <dbReference type="NCBI Taxonomy" id="765257"/>
    <lineage>
        <taxon>Eukaryota</taxon>
        <taxon>Fungi</taxon>
        <taxon>Dikarya</taxon>
        <taxon>Basidiomycota</taxon>
        <taxon>Agaricomycotina</taxon>
        <taxon>Agaricomycetes</taxon>
        <taxon>Agaricomycetidae</taxon>
        <taxon>Boletales</taxon>
        <taxon>Sclerodermatineae</taxon>
        <taxon>Pisolithaceae</taxon>
        <taxon>Pisolithus</taxon>
    </lineage>
</organism>
<accession>A0A0D0A1R3</accession>
<dbReference type="STRING" id="765257.A0A0D0A1R3"/>
<dbReference type="InterPro" id="IPR027417">
    <property type="entry name" value="P-loop_NTPase"/>
</dbReference>
<dbReference type="GO" id="GO:0008821">
    <property type="term" value="F:crossover junction DNA endonuclease activity"/>
    <property type="evidence" value="ECO:0007669"/>
    <property type="project" value="TreeGrafter"/>
</dbReference>
<dbReference type="GO" id="GO:0005657">
    <property type="term" value="C:replication fork"/>
    <property type="evidence" value="ECO:0007669"/>
    <property type="project" value="TreeGrafter"/>
</dbReference>
<feature type="signal peptide" evidence="7">
    <location>
        <begin position="1"/>
        <end position="20"/>
    </location>
</feature>
<dbReference type="AlphaFoldDB" id="A0A0D0A1R3"/>
<dbReference type="InterPro" id="IPR052093">
    <property type="entry name" value="HR_Repair_Mediator"/>
</dbReference>
<name>A0A0D0A1R3_9AGAM</name>
<dbReference type="GO" id="GO:0000707">
    <property type="term" value="P:meiotic DNA recombinase assembly"/>
    <property type="evidence" value="ECO:0007669"/>
    <property type="project" value="TreeGrafter"/>
</dbReference>
<evidence type="ECO:0000256" key="3">
    <source>
        <dbReference type="ARBA" id="ARBA00022763"/>
    </source>
</evidence>
<dbReference type="GO" id="GO:0000400">
    <property type="term" value="F:four-way junction DNA binding"/>
    <property type="evidence" value="ECO:0007669"/>
    <property type="project" value="TreeGrafter"/>
</dbReference>
<gene>
    <name evidence="8" type="ORF">PISMIDRAFT_95673</name>
</gene>
<evidence type="ECO:0000256" key="6">
    <source>
        <dbReference type="ARBA" id="ARBA00023242"/>
    </source>
</evidence>
<comment type="subcellular location">
    <subcellularLocation>
        <location evidence="1">Nucleus</location>
    </subcellularLocation>
</comment>
<evidence type="ECO:0000256" key="7">
    <source>
        <dbReference type="SAM" id="SignalP"/>
    </source>
</evidence>
<feature type="chain" id="PRO_5002207347" description="RecA family profile 1 domain-containing protein" evidence="7">
    <location>
        <begin position="21"/>
        <end position="319"/>
    </location>
</feature>
<evidence type="ECO:0000256" key="5">
    <source>
        <dbReference type="ARBA" id="ARBA00023204"/>
    </source>
</evidence>
<evidence type="ECO:0000256" key="4">
    <source>
        <dbReference type="ARBA" id="ARBA00022840"/>
    </source>
</evidence>
<keyword evidence="2" id="KW-0547">Nucleotide-binding</keyword>
<dbReference type="SUPFAM" id="SSF52540">
    <property type="entry name" value="P-loop containing nucleoside triphosphate hydrolases"/>
    <property type="match status" value="1"/>
</dbReference>
<proteinExistence type="predicted"/>
<dbReference type="GO" id="GO:0005524">
    <property type="term" value="F:ATP binding"/>
    <property type="evidence" value="ECO:0007669"/>
    <property type="project" value="UniProtKB-KW"/>
</dbReference>
<dbReference type="OrthoDB" id="5957327at2759"/>
<keyword evidence="3" id="KW-0227">DNA damage</keyword>
<dbReference type="HOGENOM" id="CLU_075134_0_0_1"/>
<dbReference type="EMBL" id="KN833704">
    <property type="protein sequence ID" value="KIK25988.1"/>
    <property type="molecule type" value="Genomic_DNA"/>
</dbReference>
<protein>
    <recommendedName>
        <fullName evidence="10">RecA family profile 1 domain-containing protein</fullName>
    </recommendedName>
</protein>
<dbReference type="GO" id="GO:0007131">
    <property type="term" value="P:reciprocal meiotic recombination"/>
    <property type="evidence" value="ECO:0007669"/>
    <property type="project" value="TreeGrafter"/>
</dbReference>
<keyword evidence="6" id="KW-0539">Nucleus</keyword>
<keyword evidence="7" id="KW-0732">Signal</keyword>
<reference evidence="9" key="2">
    <citation type="submission" date="2015-01" db="EMBL/GenBank/DDBJ databases">
        <title>Evolutionary Origins and Diversification of the Mycorrhizal Mutualists.</title>
        <authorList>
            <consortium name="DOE Joint Genome Institute"/>
            <consortium name="Mycorrhizal Genomics Consortium"/>
            <person name="Kohler A."/>
            <person name="Kuo A."/>
            <person name="Nagy L.G."/>
            <person name="Floudas D."/>
            <person name="Copeland A."/>
            <person name="Barry K.W."/>
            <person name="Cichocki N."/>
            <person name="Veneault-Fourrey C."/>
            <person name="LaButti K."/>
            <person name="Lindquist E.A."/>
            <person name="Lipzen A."/>
            <person name="Lundell T."/>
            <person name="Morin E."/>
            <person name="Murat C."/>
            <person name="Riley R."/>
            <person name="Ohm R."/>
            <person name="Sun H."/>
            <person name="Tunlid A."/>
            <person name="Henrissat B."/>
            <person name="Grigoriev I.V."/>
            <person name="Hibbett D.S."/>
            <person name="Martin F."/>
        </authorList>
    </citation>
    <scope>NUCLEOTIDE SEQUENCE [LARGE SCALE GENOMIC DNA]</scope>
    <source>
        <strain evidence="9">441</strain>
    </source>
</reference>
<evidence type="ECO:0000256" key="1">
    <source>
        <dbReference type="ARBA" id="ARBA00004123"/>
    </source>
</evidence>
<evidence type="ECO:0000313" key="8">
    <source>
        <dbReference type="EMBL" id="KIK25988.1"/>
    </source>
</evidence>
<sequence length="319" mass="34535">MSRSLFQCAALPSFLKVALTSAGYETVDDITGVSAETLSAELGISVRDAESLVSATQAPKVPRMSQSAASLARTNVFTCKYPAVNKVLGSGLLRGHVLEISGPPGSFKESLACEFVQAFVRTDEEVVFVDMQNMTSPHALSRLLGSLPSAGTLLRYIRVHTLPDLLIFLRGMVSSICPKTGLLVLNSLSFVFQSHPDLSSSKKNAILGDIRRNLLDACIIRNVTVIVTSQMATKMLHPDGSPATFDSGTKAVMVPRLGARPSYLPLGRLFRIIIVPQSRRSGYIAFTFQTHVLYVNIDAAQNREACVLTLMSTTPKYPD</sequence>
<dbReference type="Proteomes" id="UP000054018">
    <property type="component" value="Unassembled WGS sequence"/>
</dbReference>
<evidence type="ECO:0000313" key="9">
    <source>
        <dbReference type="Proteomes" id="UP000054018"/>
    </source>
</evidence>
<dbReference type="GO" id="GO:0033063">
    <property type="term" value="C:Rad51B-Rad51C-Rad51D-XRCC2 complex"/>
    <property type="evidence" value="ECO:0007669"/>
    <property type="project" value="TreeGrafter"/>
</dbReference>
<keyword evidence="4" id="KW-0067">ATP-binding</keyword>
<evidence type="ECO:0000256" key="2">
    <source>
        <dbReference type="ARBA" id="ARBA00022741"/>
    </source>
</evidence>
<dbReference type="PANTHER" id="PTHR46239:SF1">
    <property type="entry name" value="DNA REPAIR PROTEIN RAD51 HOMOLOG 3"/>
    <property type="match status" value="1"/>
</dbReference>
<keyword evidence="9" id="KW-1185">Reference proteome</keyword>
<reference evidence="8 9" key="1">
    <citation type="submission" date="2014-04" db="EMBL/GenBank/DDBJ databases">
        <authorList>
            <consortium name="DOE Joint Genome Institute"/>
            <person name="Kuo A."/>
            <person name="Kohler A."/>
            <person name="Costa M.D."/>
            <person name="Nagy L.G."/>
            <person name="Floudas D."/>
            <person name="Copeland A."/>
            <person name="Barry K.W."/>
            <person name="Cichocki N."/>
            <person name="Veneault-Fourrey C."/>
            <person name="LaButti K."/>
            <person name="Lindquist E.A."/>
            <person name="Lipzen A."/>
            <person name="Lundell T."/>
            <person name="Morin E."/>
            <person name="Murat C."/>
            <person name="Sun H."/>
            <person name="Tunlid A."/>
            <person name="Henrissat B."/>
            <person name="Grigoriev I.V."/>
            <person name="Hibbett D.S."/>
            <person name="Martin F."/>
            <person name="Nordberg H.P."/>
            <person name="Cantor M.N."/>
            <person name="Hua S.X."/>
        </authorList>
    </citation>
    <scope>NUCLEOTIDE SEQUENCE [LARGE SCALE GENOMIC DNA]</scope>
    <source>
        <strain evidence="8 9">441</strain>
    </source>
</reference>